<evidence type="ECO:0000256" key="1">
    <source>
        <dbReference type="SAM" id="MobiDB-lite"/>
    </source>
</evidence>
<comment type="caution">
    <text evidence="2">The sequence shown here is derived from an EMBL/GenBank/DDBJ whole genome shotgun (WGS) entry which is preliminary data.</text>
</comment>
<organism evidence="2">
    <name type="scientific">Tanacetum cinerariifolium</name>
    <name type="common">Dalmatian daisy</name>
    <name type="synonym">Chrysanthemum cinerariifolium</name>
    <dbReference type="NCBI Taxonomy" id="118510"/>
    <lineage>
        <taxon>Eukaryota</taxon>
        <taxon>Viridiplantae</taxon>
        <taxon>Streptophyta</taxon>
        <taxon>Embryophyta</taxon>
        <taxon>Tracheophyta</taxon>
        <taxon>Spermatophyta</taxon>
        <taxon>Magnoliopsida</taxon>
        <taxon>eudicotyledons</taxon>
        <taxon>Gunneridae</taxon>
        <taxon>Pentapetalae</taxon>
        <taxon>asterids</taxon>
        <taxon>campanulids</taxon>
        <taxon>Asterales</taxon>
        <taxon>Asteraceae</taxon>
        <taxon>Asteroideae</taxon>
        <taxon>Anthemideae</taxon>
        <taxon>Anthemidinae</taxon>
        <taxon>Tanacetum</taxon>
    </lineage>
</organism>
<evidence type="ECO:0000313" key="2">
    <source>
        <dbReference type="EMBL" id="GFD61319.1"/>
    </source>
</evidence>
<reference evidence="2" key="1">
    <citation type="journal article" date="2019" name="Sci. Rep.">
        <title>Draft genome of Tanacetum cinerariifolium, the natural source of mosquito coil.</title>
        <authorList>
            <person name="Yamashiro T."/>
            <person name="Shiraishi A."/>
            <person name="Satake H."/>
            <person name="Nakayama K."/>
        </authorList>
    </citation>
    <scope>NUCLEOTIDE SEQUENCE</scope>
</reference>
<feature type="region of interest" description="Disordered" evidence="1">
    <location>
        <begin position="1"/>
        <end position="44"/>
    </location>
</feature>
<name>A0A699XNE0_TANCI</name>
<proteinExistence type="predicted"/>
<protein>
    <submittedName>
        <fullName evidence="2">Uncharacterized protein</fullName>
    </submittedName>
</protein>
<feature type="non-terminal residue" evidence="2">
    <location>
        <position position="1"/>
    </location>
</feature>
<dbReference type="AlphaFoldDB" id="A0A699XNE0"/>
<sequence>VHSVHHQQYHQREADAEQADGGEELAPQQDLPGNFEVREQHGSSAKRCFALV</sequence>
<accession>A0A699XNE0</accession>
<dbReference type="EMBL" id="BKCJ011889550">
    <property type="protein sequence ID" value="GFD61319.1"/>
    <property type="molecule type" value="Genomic_DNA"/>
</dbReference>
<gene>
    <name evidence="2" type="ORF">Tci_933288</name>
</gene>